<accession>A0ABU4T320</accession>
<evidence type="ECO:0008006" key="4">
    <source>
        <dbReference type="Google" id="ProtNLM"/>
    </source>
</evidence>
<name>A0ABU4T320_9PSEU</name>
<keyword evidence="3" id="KW-1185">Reference proteome</keyword>
<feature type="chain" id="PRO_5045843937" description="Neocarzinostatin family protein" evidence="1">
    <location>
        <begin position="19"/>
        <end position="116"/>
    </location>
</feature>
<dbReference type="RefSeq" id="WP_319967582.1">
    <property type="nucleotide sequence ID" value="NZ_JAXAVW010000015.1"/>
</dbReference>
<reference evidence="2 3" key="1">
    <citation type="submission" date="2023-11" db="EMBL/GenBank/DDBJ databases">
        <title>Lentzea sokolovensis, sp. nov., Lentzea kristufkii, sp. nov., and Lentzea miocenensis, sp. nov., rare actinobacteria from Sokolov Coal Basin, Miocene lacustrine sediment, Czech Republic.</title>
        <authorList>
            <person name="Lara A."/>
            <person name="Kotroba L."/>
            <person name="Nouioui I."/>
            <person name="Neumann-Schaal M."/>
            <person name="Mast Y."/>
            <person name="Chronakova A."/>
        </authorList>
    </citation>
    <scope>NUCLEOTIDE SEQUENCE [LARGE SCALE GENOMIC DNA]</scope>
    <source>
        <strain evidence="2 3">BCCO 10_0856</strain>
    </source>
</reference>
<comment type="caution">
    <text evidence="2">The sequence shown here is derived from an EMBL/GenBank/DDBJ whole genome shotgun (WGS) entry which is preliminary data.</text>
</comment>
<keyword evidence="1" id="KW-0732">Signal</keyword>
<dbReference type="Proteomes" id="UP001285521">
    <property type="component" value="Unassembled WGS sequence"/>
</dbReference>
<gene>
    <name evidence="2" type="ORF">SK803_20245</name>
</gene>
<organism evidence="2 3">
    <name type="scientific">Lentzea miocenica</name>
    <dbReference type="NCBI Taxonomy" id="3095431"/>
    <lineage>
        <taxon>Bacteria</taxon>
        <taxon>Bacillati</taxon>
        <taxon>Actinomycetota</taxon>
        <taxon>Actinomycetes</taxon>
        <taxon>Pseudonocardiales</taxon>
        <taxon>Pseudonocardiaceae</taxon>
        <taxon>Lentzea</taxon>
    </lineage>
</organism>
<sequence length="116" mass="11854">MKRIFAAVVALGVAFAFAQSSSAQTGTELAGADLFVIPQRTTAPGGMVVVLRSALSKCTDPVTSKGFVAPIEFTHQNADGSWIGIGEVIGTPGSYAASTTCEGKNVTRTFTAAAAR</sequence>
<proteinExistence type="predicted"/>
<evidence type="ECO:0000313" key="2">
    <source>
        <dbReference type="EMBL" id="MDX8032551.1"/>
    </source>
</evidence>
<protein>
    <recommendedName>
        <fullName evidence="4">Neocarzinostatin family protein</fullName>
    </recommendedName>
</protein>
<feature type="signal peptide" evidence="1">
    <location>
        <begin position="1"/>
        <end position="18"/>
    </location>
</feature>
<evidence type="ECO:0000256" key="1">
    <source>
        <dbReference type="SAM" id="SignalP"/>
    </source>
</evidence>
<reference evidence="2 3" key="2">
    <citation type="submission" date="2023-11" db="EMBL/GenBank/DDBJ databases">
        <authorList>
            <person name="Lara A.C."/>
            <person name="Chronakova A."/>
        </authorList>
    </citation>
    <scope>NUCLEOTIDE SEQUENCE [LARGE SCALE GENOMIC DNA]</scope>
    <source>
        <strain evidence="2 3">BCCO 10_0856</strain>
    </source>
</reference>
<evidence type="ECO:0000313" key="3">
    <source>
        <dbReference type="Proteomes" id="UP001285521"/>
    </source>
</evidence>
<dbReference type="EMBL" id="JAXAVW010000015">
    <property type="protein sequence ID" value="MDX8032551.1"/>
    <property type="molecule type" value="Genomic_DNA"/>
</dbReference>